<proteinExistence type="predicted"/>
<evidence type="ECO:0000313" key="4">
    <source>
        <dbReference type="Proteomes" id="UP000620124"/>
    </source>
</evidence>
<sequence length="565" mass="64406">MSTLPEEFPSLPGHFDNGVWSPNVLQAYAILHDAYQYAFEALNAGDNECHRLRLHSEKLLNRMLPILAAMEVEVLNPQWFDESTTALAGLVLELEVSAAAIENVNVPKLKKPSLVKVRHTGRRGRPRKELSAEWLEAAVAPGRRITLSKLADLAGVHRHTLRAYLIKYGVYQRFSALSDVDLDLLIKTFKATKPTSGVSYIIGFLRRHGLKIQRRRVRGSVRRIDHLGSVLRNHQAIDRQKYSVPHSNYLWHLDGHHKLIRWGIVIHGIVDGYCRTVIALRASTNNTATTVLNLFLAAIQKYGVPSRMRGDRGGENIEVSVWMIKHRGTKRASFMWGSSTRNTRIERLWVEVGTQFARRWRGFFTRLERMHGLQHMSAHHLWLLHCLFLDDINSDCRDFQATWNLHPLGGTRNKGQSPADIRFISETEHGVDEDQPGVHPTVLEEYYGVEENIDDEWEDIDDMIAADQTPDIRHDPIDVPANDSPFSPELAAIFFEALEAVKTENIILDGFDLDLDTYPARESIHLGRGGKRISVILPLDVWWPRALLWAQGLDLMTRMLVEVEL</sequence>
<dbReference type="PANTHER" id="PTHR46791:SF5">
    <property type="entry name" value="CLR5 DOMAIN-CONTAINING PROTEIN-RELATED"/>
    <property type="match status" value="1"/>
</dbReference>
<dbReference type="GO" id="GO:0003723">
    <property type="term" value="F:RNA binding"/>
    <property type="evidence" value="ECO:0007669"/>
    <property type="project" value="UniProtKB-KW"/>
</dbReference>
<name>A0A8H6XQ13_9AGAR</name>
<keyword evidence="1" id="KW-0694">RNA-binding</keyword>
<dbReference type="GO" id="GO:0015074">
    <property type="term" value="P:DNA integration"/>
    <property type="evidence" value="ECO:0007669"/>
    <property type="project" value="InterPro"/>
</dbReference>
<dbReference type="EMBL" id="JACAZI010000014">
    <property type="protein sequence ID" value="KAF7344654.1"/>
    <property type="molecule type" value="Genomic_DNA"/>
</dbReference>
<evidence type="ECO:0000259" key="2">
    <source>
        <dbReference type="PROSITE" id="PS50994"/>
    </source>
</evidence>
<dbReference type="GO" id="GO:0005634">
    <property type="term" value="C:nucleus"/>
    <property type="evidence" value="ECO:0007669"/>
    <property type="project" value="UniProtKB-ARBA"/>
</dbReference>
<gene>
    <name evidence="3" type="ORF">MVEN_01625600</name>
</gene>
<dbReference type="Gene3D" id="3.30.420.10">
    <property type="entry name" value="Ribonuclease H-like superfamily/Ribonuclease H"/>
    <property type="match status" value="1"/>
</dbReference>
<reference evidence="3" key="1">
    <citation type="submission" date="2020-05" db="EMBL/GenBank/DDBJ databases">
        <title>Mycena genomes resolve the evolution of fungal bioluminescence.</title>
        <authorList>
            <person name="Tsai I.J."/>
        </authorList>
    </citation>
    <scope>NUCLEOTIDE SEQUENCE</scope>
    <source>
        <strain evidence="3">CCC161011</strain>
    </source>
</reference>
<comment type="caution">
    <text evidence="3">The sequence shown here is derived from an EMBL/GenBank/DDBJ whole genome shotgun (WGS) entry which is preliminary data.</text>
</comment>
<keyword evidence="4" id="KW-1185">Reference proteome</keyword>
<dbReference type="InterPro" id="IPR012337">
    <property type="entry name" value="RNaseH-like_sf"/>
</dbReference>
<dbReference type="InterPro" id="IPR001584">
    <property type="entry name" value="Integrase_cat-core"/>
</dbReference>
<dbReference type="PANTHER" id="PTHR46791">
    <property type="entry name" value="EXPRESSED PROTEIN"/>
    <property type="match status" value="1"/>
</dbReference>
<dbReference type="PROSITE" id="PS50994">
    <property type="entry name" value="INTEGRASE"/>
    <property type="match status" value="1"/>
</dbReference>
<feature type="domain" description="Integrase catalytic" evidence="2">
    <location>
        <begin position="241"/>
        <end position="426"/>
    </location>
</feature>
<organism evidence="3 4">
    <name type="scientific">Mycena venus</name>
    <dbReference type="NCBI Taxonomy" id="2733690"/>
    <lineage>
        <taxon>Eukaryota</taxon>
        <taxon>Fungi</taxon>
        <taxon>Dikarya</taxon>
        <taxon>Basidiomycota</taxon>
        <taxon>Agaricomycotina</taxon>
        <taxon>Agaricomycetes</taxon>
        <taxon>Agaricomycetidae</taxon>
        <taxon>Agaricales</taxon>
        <taxon>Marasmiineae</taxon>
        <taxon>Mycenaceae</taxon>
        <taxon>Mycena</taxon>
    </lineage>
</organism>
<dbReference type="SUPFAM" id="SSF53098">
    <property type="entry name" value="Ribonuclease H-like"/>
    <property type="match status" value="1"/>
</dbReference>
<dbReference type="Proteomes" id="UP000620124">
    <property type="component" value="Unassembled WGS sequence"/>
</dbReference>
<evidence type="ECO:0000256" key="1">
    <source>
        <dbReference type="ARBA" id="ARBA00022884"/>
    </source>
</evidence>
<evidence type="ECO:0000313" key="3">
    <source>
        <dbReference type="EMBL" id="KAF7344654.1"/>
    </source>
</evidence>
<protein>
    <submittedName>
        <fullName evidence="3">Integrase catalytic domain-containing protein</fullName>
    </submittedName>
</protein>
<accession>A0A8H6XQ13</accession>
<dbReference type="InterPro" id="IPR036397">
    <property type="entry name" value="RNaseH_sf"/>
</dbReference>
<dbReference type="InterPro" id="IPR058913">
    <property type="entry name" value="Integrase_dom_put"/>
</dbReference>
<dbReference type="OrthoDB" id="3353107at2759"/>
<dbReference type="Pfam" id="PF24764">
    <property type="entry name" value="rva_4"/>
    <property type="match status" value="1"/>
</dbReference>
<dbReference type="AlphaFoldDB" id="A0A8H6XQ13"/>